<dbReference type="Pfam" id="PF20516">
    <property type="entry name" value="PDDEXK_12"/>
    <property type="match status" value="1"/>
</dbReference>
<organism evidence="3 4">
    <name type="scientific">Neonectria ditissima</name>
    <dbReference type="NCBI Taxonomy" id="78410"/>
    <lineage>
        <taxon>Eukaryota</taxon>
        <taxon>Fungi</taxon>
        <taxon>Dikarya</taxon>
        <taxon>Ascomycota</taxon>
        <taxon>Pezizomycotina</taxon>
        <taxon>Sordariomycetes</taxon>
        <taxon>Hypocreomycetidae</taxon>
        <taxon>Hypocreales</taxon>
        <taxon>Nectriaceae</taxon>
        <taxon>Neonectria</taxon>
    </lineage>
</organism>
<accession>A0A0P7B1R9</accession>
<sequence length="121" mass="13038">MTTPFFSSLSQRAPPSPASKYTARQTRARDLPTKSAAAEAVPGPVDLADRARAHFRHLDALLSAGALPILPVIFVHGASLRVGFAQSTADKLIMWEGFVMGSSDEIHGCYKIVAYLRQLAT</sequence>
<evidence type="ECO:0000256" key="1">
    <source>
        <dbReference type="SAM" id="MobiDB-lite"/>
    </source>
</evidence>
<dbReference type="EMBL" id="LKCW01000263">
    <property type="protein sequence ID" value="KPM35263.1"/>
    <property type="molecule type" value="Genomic_DNA"/>
</dbReference>
<feature type="domain" description="PD-(D/E)XK nuclease-like" evidence="2">
    <location>
        <begin position="33"/>
        <end position="120"/>
    </location>
</feature>
<protein>
    <recommendedName>
        <fullName evidence="2">PD-(D/E)XK nuclease-like domain-containing protein</fullName>
    </recommendedName>
</protein>
<evidence type="ECO:0000313" key="4">
    <source>
        <dbReference type="Proteomes" id="UP000050424"/>
    </source>
</evidence>
<comment type="caution">
    <text evidence="3">The sequence shown here is derived from an EMBL/GenBank/DDBJ whole genome shotgun (WGS) entry which is preliminary data.</text>
</comment>
<dbReference type="Proteomes" id="UP000050424">
    <property type="component" value="Unassembled WGS sequence"/>
</dbReference>
<keyword evidence="4" id="KW-1185">Reference proteome</keyword>
<proteinExistence type="predicted"/>
<feature type="compositionally biased region" description="Polar residues" evidence="1">
    <location>
        <begin position="1"/>
        <end position="13"/>
    </location>
</feature>
<dbReference type="InterPro" id="IPR046797">
    <property type="entry name" value="PDDEXK_12"/>
</dbReference>
<evidence type="ECO:0000259" key="2">
    <source>
        <dbReference type="Pfam" id="PF20516"/>
    </source>
</evidence>
<feature type="region of interest" description="Disordered" evidence="1">
    <location>
        <begin position="1"/>
        <end position="39"/>
    </location>
</feature>
<dbReference type="OrthoDB" id="4161186at2759"/>
<reference evidence="3 4" key="1">
    <citation type="submission" date="2015-09" db="EMBL/GenBank/DDBJ databases">
        <title>Draft genome of a European isolate of the apple canker pathogen Neonectria ditissima.</title>
        <authorList>
            <person name="Gomez-Cortecero A."/>
            <person name="Harrison R.J."/>
            <person name="Armitage A.D."/>
        </authorList>
    </citation>
    <scope>NUCLEOTIDE SEQUENCE [LARGE SCALE GENOMIC DNA]</scope>
    <source>
        <strain evidence="3 4">R09/05</strain>
    </source>
</reference>
<dbReference type="AlphaFoldDB" id="A0A0P7B1R9"/>
<evidence type="ECO:0000313" key="3">
    <source>
        <dbReference type="EMBL" id="KPM35263.1"/>
    </source>
</evidence>
<gene>
    <name evidence="3" type="ORF">AK830_g11307</name>
</gene>
<name>A0A0P7B1R9_9HYPO</name>